<dbReference type="GO" id="GO:0005737">
    <property type="term" value="C:cytoplasm"/>
    <property type="evidence" value="ECO:0007669"/>
    <property type="project" value="TreeGrafter"/>
</dbReference>
<dbReference type="EMBL" id="JAZGQO010000007">
    <property type="protein sequence ID" value="KAK6183232.1"/>
    <property type="molecule type" value="Genomic_DNA"/>
</dbReference>
<evidence type="ECO:0000256" key="6">
    <source>
        <dbReference type="ARBA" id="ARBA00023033"/>
    </source>
</evidence>
<evidence type="ECO:0000256" key="7">
    <source>
        <dbReference type="PIRSR" id="PIRSR602401-1"/>
    </source>
</evidence>
<keyword evidence="9" id="KW-0812">Transmembrane</keyword>
<evidence type="ECO:0000313" key="10">
    <source>
        <dbReference type="EMBL" id="KAK6183232.1"/>
    </source>
</evidence>
<dbReference type="InterPro" id="IPR001128">
    <property type="entry name" value="Cyt_P450"/>
</dbReference>
<proteinExistence type="inferred from homology"/>
<keyword evidence="4 8" id="KW-0560">Oxidoreductase</keyword>
<dbReference type="PANTHER" id="PTHR24300">
    <property type="entry name" value="CYTOCHROME P450 508A4-RELATED"/>
    <property type="match status" value="1"/>
</dbReference>
<dbReference type="GO" id="GO:0005506">
    <property type="term" value="F:iron ion binding"/>
    <property type="evidence" value="ECO:0007669"/>
    <property type="project" value="InterPro"/>
</dbReference>
<dbReference type="PRINTS" id="PR00385">
    <property type="entry name" value="P450"/>
</dbReference>
<name>A0AAN8JUH7_PATCE</name>
<evidence type="ECO:0000256" key="3">
    <source>
        <dbReference type="ARBA" id="ARBA00022723"/>
    </source>
</evidence>
<dbReference type="PANTHER" id="PTHR24300:SF375">
    <property type="entry name" value="CYTOCHROME P450 FAMILY"/>
    <property type="match status" value="1"/>
</dbReference>
<evidence type="ECO:0000256" key="2">
    <source>
        <dbReference type="ARBA" id="ARBA00010617"/>
    </source>
</evidence>
<dbReference type="GO" id="GO:0006082">
    <property type="term" value="P:organic acid metabolic process"/>
    <property type="evidence" value="ECO:0007669"/>
    <property type="project" value="TreeGrafter"/>
</dbReference>
<dbReference type="PRINTS" id="PR00463">
    <property type="entry name" value="EP450I"/>
</dbReference>
<reference evidence="10 11" key="1">
    <citation type="submission" date="2024-01" db="EMBL/GenBank/DDBJ databases">
        <title>The genome of the rayed Mediterranean limpet Patella caerulea (Linnaeus, 1758).</title>
        <authorList>
            <person name="Anh-Thu Weber A."/>
            <person name="Halstead-Nussloch G."/>
        </authorList>
    </citation>
    <scope>NUCLEOTIDE SEQUENCE [LARGE SCALE GENOMIC DNA]</scope>
    <source>
        <strain evidence="10">AATW-2023a</strain>
        <tissue evidence="10">Whole specimen</tissue>
    </source>
</reference>
<dbReference type="AlphaFoldDB" id="A0AAN8JUH7"/>
<dbReference type="GO" id="GO:0020037">
    <property type="term" value="F:heme binding"/>
    <property type="evidence" value="ECO:0007669"/>
    <property type="project" value="InterPro"/>
</dbReference>
<protein>
    <recommendedName>
        <fullName evidence="12">Cytochrome P450</fullName>
    </recommendedName>
</protein>
<keyword evidence="5 7" id="KW-0408">Iron</keyword>
<organism evidence="10 11">
    <name type="scientific">Patella caerulea</name>
    <name type="common">Rayed Mediterranean limpet</name>
    <dbReference type="NCBI Taxonomy" id="87958"/>
    <lineage>
        <taxon>Eukaryota</taxon>
        <taxon>Metazoa</taxon>
        <taxon>Spiralia</taxon>
        <taxon>Lophotrochozoa</taxon>
        <taxon>Mollusca</taxon>
        <taxon>Gastropoda</taxon>
        <taxon>Patellogastropoda</taxon>
        <taxon>Patelloidea</taxon>
        <taxon>Patellidae</taxon>
        <taxon>Patella</taxon>
    </lineage>
</organism>
<evidence type="ECO:0000256" key="1">
    <source>
        <dbReference type="ARBA" id="ARBA00001971"/>
    </source>
</evidence>
<feature type="binding site" description="axial binding residue" evidence="7">
    <location>
        <position position="456"/>
    </location>
    <ligand>
        <name>heme</name>
        <dbReference type="ChEBI" id="CHEBI:30413"/>
    </ligand>
    <ligandPart>
        <name>Fe</name>
        <dbReference type="ChEBI" id="CHEBI:18248"/>
    </ligandPart>
</feature>
<keyword evidence="7 8" id="KW-0349">Heme</keyword>
<keyword evidence="9" id="KW-1133">Transmembrane helix</keyword>
<evidence type="ECO:0000256" key="5">
    <source>
        <dbReference type="ARBA" id="ARBA00023004"/>
    </source>
</evidence>
<sequence>MPVLDISLKNFHLDMIDIRQQANVRTALVFGASFLGIYWAYRQFSRRHIKLPPGPYAFPIVGNMPQLAGVVDPWKVFLRHRAKYGDVVMYSVGSLKMVVVCGYKTIREVLIDKGHCVSNRPNWLYIIDKLFNRSGVFWSNGETWKNMRRFTLVTLRDFGVGKKSLEERIQEECMIMVEQIDKKKGQAFDPKQFLAKAVSNIICTIVFGTRFDHNDPEFNLLLDHLDFLFKNAGVAVPENFFPFMAKLRSNKPAQKMIDNDTEIQKFVLRKIEEHRRSFDPTLTRDFIDMYLKVCQDETETFKVSEKDVFRVTVDLFLAGSETTATSLRWVMLYWIRYPEIQERCYQNIMEVAGDGRLVNLTDKVDLVYLMGFLNEVLRVVCIAPTSPPRAVNEEFKVNGYTLEKDTMVLCHIKSAHFDPDYWDNPEEFNPDRWIGPDGKLVKHRAFMPFGAGVRACMGESLSYMELFLFAANLLPRYQFKVPDGRKTPSLEGKQTGVTMQPEQYDVIAVPR</sequence>
<evidence type="ECO:0000256" key="9">
    <source>
        <dbReference type="SAM" id="Phobius"/>
    </source>
</evidence>
<dbReference type="FunFam" id="1.10.630.10:FF:000036">
    <property type="entry name" value="CYtochrome P450 family"/>
    <property type="match status" value="1"/>
</dbReference>
<comment type="caution">
    <text evidence="10">The sequence shown here is derived from an EMBL/GenBank/DDBJ whole genome shotgun (WGS) entry which is preliminary data.</text>
</comment>
<accession>A0AAN8JUH7</accession>
<dbReference type="InterPro" id="IPR036396">
    <property type="entry name" value="Cyt_P450_sf"/>
</dbReference>
<keyword evidence="11" id="KW-1185">Reference proteome</keyword>
<dbReference type="InterPro" id="IPR017972">
    <property type="entry name" value="Cyt_P450_CS"/>
</dbReference>
<comment type="similarity">
    <text evidence="2 8">Belongs to the cytochrome P450 family.</text>
</comment>
<comment type="cofactor">
    <cofactor evidence="1 7">
        <name>heme</name>
        <dbReference type="ChEBI" id="CHEBI:30413"/>
    </cofactor>
</comment>
<evidence type="ECO:0000256" key="4">
    <source>
        <dbReference type="ARBA" id="ARBA00023002"/>
    </source>
</evidence>
<evidence type="ECO:0000313" key="11">
    <source>
        <dbReference type="Proteomes" id="UP001347796"/>
    </source>
</evidence>
<dbReference type="Gene3D" id="1.10.630.10">
    <property type="entry name" value="Cytochrome P450"/>
    <property type="match status" value="1"/>
</dbReference>
<dbReference type="GO" id="GO:0016712">
    <property type="term" value="F:oxidoreductase activity, acting on paired donors, with incorporation or reduction of molecular oxygen, reduced flavin or flavoprotein as one donor, and incorporation of one atom of oxygen"/>
    <property type="evidence" value="ECO:0007669"/>
    <property type="project" value="TreeGrafter"/>
</dbReference>
<gene>
    <name evidence="10" type="ORF">SNE40_010752</name>
</gene>
<dbReference type="SUPFAM" id="SSF48264">
    <property type="entry name" value="Cytochrome P450"/>
    <property type="match status" value="1"/>
</dbReference>
<feature type="transmembrane region" description="Helical" evidence="9">
    <location>
        <begin position="22"/>
        <end position="41"/>
    </location>
</feature>
<dbReference type="Proteomes" id="UP001347796">
    <property type="component" value="Unassembled WGS sequence"/>
</dbReference>
<dbReference type="GO" id="GO:0006805">
    <property type="term" value="P:xenobiotic metabolic process"/>
    <property type="evidence" value="ECO:0007669"/>
    <property type="project" value="TreeGrafter"/>
</dbReference>
<keyword evidence="6 8" id="KW-0503">Monooxygenase</keyword>
<dbReference type="PROSITE" id="PS00086">
    <property type="entry name" value="CYTOCHROME_P450"/>
    <property type="match status" value="1"/>
</dbReference>
<dbReference type="InterPro" id="IPR050182">
    <property type="entry name" value="Cytochrome_P450_fam2"/>
</dbReference>
<keyword evidence="9" id="KW-0472">Membrane</keyword>
<evidence type="ECO:0008006" key="12">
    <source>
        <dbReference type="Google" id="ProtNLM"/>
    </source>
</evidence>
<evidence type="ECO:0000256" key="8">
    <source>
        <dbReference type="RuleBase" id="RU000461"/>
    </source>
</evidence>
<keyword evidence="3 7" id="KW-0479">Metal-binding</keyword>
<dbReference type="Pfam" id="PF00067">
    <property type="entry name" value="p450"/>
    <property type="match status" value="1"/>
</dbReference>
<dbReference type="InterPro" id="IPR002401">
    <property type="entry name" value="Cyt_P450_E_grp-I"/>
</dbReference>